<evidence type="ECO:0000313" key="1">
    <source>
        <dbReference type="EMBL" id="MFC6083664.1"/>
    </source>
</evidence>
<evidence type="ECO:0000313" key="2">
    <source>
        <dbReference type="Proteomes" id="UP001596137"/>
    </source>
</evidence>
<protein>
    <recommendedName>
        <fullName evidence="3">Helix-turn-helix domain-containing protein</fullName>
    </recommendedName>
</protein>
<sequence length="83" mass="8997">MRELDEALQTLRDTLDMLIHDDPIAAMRAAAQAEALAREAAQRAVAAGCLTAQASWTDVGAAFGVSRQAAHQRFARHVRAARR</sequence>
<keyword evidence="2" id="KW-1185">Reference proteome</keyword>
<evidence type="ECO:0008006" key="3">
    <source>
        <dbReference type="Google" id="ProtNLM"/>
    </source>
</evidence>
<proteinExistence type="predicted"/>
<accession>A0ABW1NJU8</accession>
<organism evidence="1 2">
    <name type="scientific">Sphaerisporangium aureirubrum</name>
    <dbReference type="NCBI Taxonomy" id="1544736"/>
    <lineage>
        <taxon>Bacteria</taxon>
        <taxon>Bacillati</taxon>
        <taxon>Actinomycetota</taxon>
        <taxon>Actinomycetes</taxon>
        <taxon>Streptosporangiales</taxon>
        <taxon>Streptosporangiaceae</taxon>
        <taxon>Sphaerisporangium</taxon>
    </lineage>
</organism>
<dbReference type="Proteomes" id="UP001596137">
    <property type="component" value="Unassembled WGS sequence"/>
</dbReference>
<reference evidence="2" key="1">
    <citation type="journal article" date="2019" name="Int. J. Syst. Evol. Microbiol.">
        <title>The Global Catalogue of Microorganisms (GCM) 10K type strain sequencing project: providing services to taxonomists for standard genome sequencing and annotation.</title>
        <authorList>
            <consortium name="The Broad Institute Genomics Platform"/>
            <consortium name="The Broad Institute Genome Sequencing Center for Infectious Disease"/>
            <person name="Wu L."/>
            <person name="Ma J."/>
        </authorList>
    </citation>
    <scope>NUCLEOTIDE SEQUENCE [LARGE SCALE GENOMIC DNA]</scope>
    <source>
        <strain evidence="2">JCM 30346</strain>
    </source>
</reference>
<dbReference type="EMBL" id="JBHSRF010000031">
    <property type="protein sequence ID" value="MFC6083664.1"/>
    <property type="molecule type" value="Genomic_DNA"/>
</dbReference>
<gene>
    <name evidence="1" type="ORF">ACFP1K_21020</name>
</gene>
<dbReference type="RefSeq" id="WP_380755890.1">
    <property type="nucleotide sequence ID" value="NZ_JBHSRF010000031.1"/>
</dbReference>
<name>A0ABW1NJU8_9ACTN</name>
<comment type="caution">
    <text evidence="1">The sequence shown here is derived from an EMBL/GenBank/DDBJ whole genome shotgun (WGS) entry which is preliminary data.</text>
</comment>